<feature type="non-terminal residue" evidence="1">
    <location>
        <position position="1"/>
    </location>
</feature>
<keyword evidence="2" id="KW-1185">Reference proteome</keyword>
<protein>
    <submittedName>
        <fullName evidence="1">Uncharacterized protein</fullName>
    </submittedName>
</protein>
<organism evidence="1 2">
    <name type="scientific">Staphylococcus simiae CCM 7213 = CCUG 51256</name>
    <dbReference type="NCBI Taxonomy" id="911238"/>
    <lineage>
        <taxon>Bacteria</taxon>
        <taxon>Bacillati</taxon>
        <taxon>Bacillota</taxon>
        <taxon>Bacilli</taxon>
        <taxon>Bacillales</taxon>
        <taxon>Staphylococcaceae</taxon>
        <taxon>Staphylococcus</taxon>
    </lineage>
</organism>
<evidence type="ECO:0000313" key="2">
    <source>
        <dbReference type="Proteomes" id="UP000005413"/>
    </source>
</evidence>
<name>G5JIW6_9STAP</name>
<dbReference type="RefSeq" id="WP_002464008.1">
    <property type="nucleotide sequence ID" value="NZ_AEUN01000418.1"/>
</dbReference>
<dbReference type="AlphaFoldDB" id="G5JIW6"/>
<proteinExistence type="predicted"/>
<evidence type="ECO:0000313" key="1">
    <source>
        <dbReference type="EMBL" id="EHJ07870.1"/>
    </source>
</evidence>
<dbReference type="EMBL" id="AEUN01000418">
    <property type="protein sequence ID" value="EHJ07870.1"/>
    <property type="molecule type" value="Genomic_DNA"/>
</dbReference>
<dbReference type="Proteomes" id="UP000005413">
    <property type="component" value="Unassembled WGS sequence"/>
</dbReference>
<comment type="caution">
    <text evidence="1">The sequence shown here is derived from an EMBL/GenBank/DDBJ whole genome shotgun (WGS) entry which is preliminary data.</text>
</comment>
<gene>
    <name evidence="1" type="ORF">SS7213T_07051</name>
</gene>
<accession>G5JIW6</accession>
<sequence>STKTKELLLYFKFSYIDLFNLNKIKNKLARYYLKTWNELVAVFSKFDDLIDKQFSKIHDLNQHKDV</sequence>
<reference evidence="1 2" key="1">
    <citation type="journal article" date="2012" name="BMC Genomics">
        <title>Comparative genomic analysis of the genus Staphylococcus including Staphylococcus aureus and its newly described sister species Staphylococcus simiae.</title>
        <authorList>
            <person name="Suzuki H."/>
            <person name="Lefebure T."/>
            <person name="Pavinski Bitar P."/>
            <person name="Stanhope M.J."/>
        </authorList>
    </citation>
    <scope>NUCLEOTIDE SEQUENCE [LARGE SCALE GENOMIC DNA]</scope>
    <source>
        <strain evidence="1 2">CCM 7213</strain>
    </source>
</reference>